<dbReference type="InterPro" id="IPR008972">
    <property type="entry name" value="Cupredoxin"/>
</dbReference>
<protein>
    <submittedName>
        <fullName evidence="7">Cupredoxin</fullName>
    </submittedName>
</protein>
<dbReference type="EMBL" id="JBBWRZ010000006">
    <property type="protein sequence ID" value="KAK8233966.1"/>
    <property type="molecule type" value="Genomic_DNA"/>
</dbReference>
<dbReference type="PROSITE" id="PS50941">
    <property type="entry name" value="CHIT_BIND_I_2"/>
    <property type="match status" value="2"/>
</dbReference>
<dbReference type="CDD" id="cd13854">
    <property type="entry name" value="CuRO_1_MaLCC_like"/>
    <property type="match status" value="1"/>
</dbReference>
<dbReference type="SUPFAM" id="SSF57016">
    <property type="entry name" value="Plant lectins/antimicrobial peptides"/>
    <property type="match status" value="2"/>
</dbReference>
<organism evidence="7 8">
    <name type="scientific">Phyllosticta capitalensis</name>
    <dbReference type="NCBI Taxonomy" id="121624"/>
    <lineage>
        <taxon>Eukaryota</taxon>
        <taxon>Fungi</taxon>
        <taxon>Dikarya</taxon>
        <taxon>Ascomycota</taxon>
        <taxon>Pezizomycotina</taxon>
        <taxon>Dothideomycetes</taxon>
        <taxon>Dothideomycetes incertae sedis</taxon>
        <taxon>Botryosphaeriales</taxon>
        <taxon>Phyllostictaceae</taxon>
        <taxon>Phyllosticta</taxon>
    </lineage>
</organism>
<evidence type="ECO:0000256" key="2">
    <source>
        <dbReference type="ARBA" id="ARBA00022669"/>
    </source>
</evidence>
<feature type="signal peptide" evidence="5">
    <location>
        <begin position="1"/>
        <end position="15"/>
    </location>
</feature>
<keyword evidence="4" id="KW-1015">Disulfide bond</keyword>
<dbReference type="Pfam" id="PF00394">
    <property type="entry name" value="Cu-oxidase"/>
    <property type="match status" value="1"/>
</dbReference>
<dbReference type="InterPro" id="IPR011706">
    <property type="entry name" value="Cu-oxidase_C"/>
</dbReference>
<evidence type="ECO:0000313" key="8">
    <source>
        <dbReference type="Proteomes" id="UP001492380"/>
    </source>
</evidence>
<dbReference type="CDD" id="cd11618">
    <property type="entry name" value="ChtBD1_1"/>
    <property type="match status" value="2"/>
</dbReference>
<gene>
    <name evidence="7" type="ORF">HDK90DRAFT_488205</name>
</gene>
<feature type="domain" description="Chitin-binding type-1" evidence="6">
    <location>
        <begin position="22"/>
        <end position="68"/>
    </location>
</feature>
<name>A0ABR1YN86_9PEZI</name>
<dbReference type="InterPro" id="IPR045087">
    <property type="entry name" value="Cu-oxidase_fam"/>
</dbReference>
<dbReference type="InterPro" id="IPR001117">
    <property type="entry name" value="Cu-oxidase_2nd"/>
</dbReference>
<dbReference type="Proteomes" id="UP001492380">
    <property type="component" value="Unassembled WGS sequence"/>
</dbReference>
<keyword evidence="3" id="KW-0186">Copper</keyword>
<dbReference type="PANTHER" id="PTHR11709">
    <property type="entry name" value="MULTI-COPPER OXIDASE"/>
    <property type="match status" value="1"/>
</dbReference>
<dbReference type="Pfam" id="PF07731">
    <property type="entry name" value="Cu-oxidase_2"/>
    <property type="match status" value="1"/>
</dbReference>
<dbReference type="PANTHER" id="PTHR11709:SF502">
    <property type="entry name" value="MULTICOPPER OXIDASE"/>
    <property type="match status" value="1"/>
</dbReference>
<reference evidence="7 8" key="1">
    <citation type="submission" date="2024-04" db="EMBL/GenBank/DDBJ databases">
        <title>Phyllosticta paracitricarpa is synonymous to the EU quarantine fungus P. citricarpa based on phylogenomic analyses.</title>
        <authorList>
            <consortium name="Lawrence Berkeley National Laboratory"/>
            <person name="Van Ingen-Buijs V.A."/>
            <person name="Van Westerhoven A.C."/>
            <person name="Haridas S."/>
            <person name="Skiadas P."/>
            <person name="Martin F."/>
            <person name="Groenewald J.Z."/>
            <person name="Crous P.W."/>
            <person name="Seidl M.F."/>
        </authorList>
    </citation>
    <scope>NUCLEOTIDE SEQUENCE [LARGE SCALE GENOMIC DNA]</scope>
    <source>
        <strain evidence="7 8">CBS 123374</strain>
    </source>
</reference>
<dbReference type="InterPro" id="IPR011707">
    <property type="entry name" value="Cu-oxidase-like_N"/>
</dbReference>
<dbReference type="Gene3D" id="2.60.40.420">
    <property type="entry name" value="Cupredoxins - blue copper proteins"/>
    <property type="match status" value="3"/>
</dbReference>
<sequence>MKISSWFFLLGLVEGRALISYNGECGASNGLTCMSSIFGNCCSKDGTCGASSRHCGDGCQSDFGICTSMKYSNATSQDGTCGGSSMGFHCKGSVFGECCSQYGYCGNSSAYCDDGCDSKYGSCSPTKRSPALQERATPVGNATTEGIDLSISLGLSIGLGGGGATTTATATASASASASPTSSCVPCEGQPGSDPDSYCGYDINTDYYSFVPKTCRTVEYTFVVGNTTISPDGVPRIGLVINGSMPGPTIEANWGDTVKVHVINQMENNGTSIHFHGIRQNGTNEYDGVPSLTQCPIAPGESFTYEWLAESYGTSWYHSHFSLQAWEGVLGAIVIHGPSSGDYDVDAGPIVLQDWSHLTINQQYDIAEDATPGDDGGARVLDNGLINGMNTWGPDGSSNQTGQRWQMDVTQGTSYRLRVINVAIQSTFKFYIDGHKFTVISTDFTPIEPYETDILNINSGQRYDLIVTADQEVGSYWMRSDNQNACAGIRQSTDIKAVFQYSGASGTPTSTAYNYTSECRDEDPALHTPIVTRDASGADFTYDADINISNSSNIYRWLVSGTTFVAHWGDPTLKGIVDNGSPPDYSGNLLFEAPTAGEWVYVVIQSGIALPHPIHLHGHDFLVLAQGNDTYDSSIPLNTVNPSRRDTVLMPGLGYVVIAWEVDNPGVWLIHCHTGWHLAMGFAAQVVELQDQIKSTVDNREGLDDTCSAWNTYQQTYNVEQDDSGV</sequence>
<feature type="disulfide bond" evidence="4">
    <location>
        <begin position="98"/>
        <end position="112"/>
    </location>
</feature>
<evidence type="ECO:0000256" key="4">
    <source>
        <dbReference type="PROSITE-ProRule" id="PRU00261"/>
    </source>
</evidence>
<feature type="disulfide bond" evidence="4">
    <location>
        <begin position="41"/>
        <end position="55"/>
    </location>
</feature>
<dbReference type="InterPro" id="IPR036861">
    <property type="entry name" value="Endochitinase-like_sf"/>
</dbReference>
<accession>A0ABR1YN86</accession>
<evidence type="ECO:0000256" key="5">
    <source>
        <dbReference type="SAM" id="SignalP"/>
    </source>
</evidence>
<comment type="caution">
    <text evidence="7">The sequence shown here is derived from an EMBL/GenBank/DDBJ whole genome shotgun (WGS) entry which is preliminary data.</text>
</comment>
<dbReference type="InterPro" id="IPR001002">
    <property type="entry name" value="Chitin-bd_1"/>
</dbReference>
<feature type="domain" description="Chitin-binding type-1" evidence="6">
    <location>
        <begin position="78"/>
        <end position="125"/>
    </location>
</feature>
<dbReference type="CDD" id="cd13880">
    <property type="entry name" value="CuRO_2_MaLCC_like"/>
    <property type="match status" value="1"/>
</dbReference>
<dbReference type="Gene3D" id="3.30.60.10">
    <property type="entry name" value="Endochitinase-like"/>
    <property type="match status" value="2"/>
</dbReference>
<comment type="caution">
    <text evidence="4">Lacks conserved residue(s) required for the propagation of feature annotation.</text>
</comment>
<evidence type="ECO:0000256" key="1">
    <source>
        <dbReference type="ARBA" id="ARBA00010609"/>
    </source>
</evidence>
<dbReference type="SUPFAM" id="SSF49503">
    <property type="entry name" value="Cupredoxins"/>
    <property type="match status" value="3"/>
</dbReference>
<proteinExistence type="inferred from homology"/>
<evidence type="ECO:0000313" key="7">
    <source>
        <dbReference type="EMBL" id="KAK8233966.1"/>
    </source>
</evidence>
<evidence type="ECO:0000256" key="3">
    <source>
        <dbReference type="ARBA" id="ARBA00023008"/>
    </source>
</evidence>
<feature type="chain" id="PRO_5047484683" evidence="5">
    <location>
        <begin position="16"/>
        <end position="726"/>
    </location>
</feature>
<keyword evidence="8" id="KW-1185">Reference proteome</keyword>
<dbReference type="SMART" id="SM00270">
    <property type="entry name" value="ChtBD1"/>
    <property type="match status" value="2"/>
</dbReference>
<comment type="similarity">
    <text evidence="1">Belongs to the multicopper oxidase family.</text>
</comment>
<dbReference type="CDD" id="cd13901">
    <property type="entry name" value="CuRO_3_MaLCC_like"/>
    <property type="match status" value="1"/>
</dbReference>
<keyword evidence="5" id="KW-0732">Signal</keyword>
<evidence type="ECO:0000259" key="6">
    <source>
        <dbReference type="PROSITE" id="PS50941"/>
    </source>
</evidence>
<dbReference type="Pfam" id="PF07732">
    <property type="entry name" value="Cu-oxidase_3"/>
    <property type="match status" value="1"/>
</dbReference>
<keyword evidence="2 4" id="KW-0147">Chitin-binding</keyword>